<gene>
    <name evidence="6" type="ORF">JKX24_10120</name>
</gene>
<dbReference type="EMBL" id="CP068391">
    <property type="protein sequence ID" value="QQX55327.1"/>
    <property type="molecule type" value="Genomic_DNA"/>
</dbReference>
<dbReference type="GO" id="GO:0003700">
    <property type="term" value="F:DNA-binding transcription factor activity"/>
    <property type="evidence" value="ECO:0007669"/>
    <property type="project" value="TreeGrafter"/>
</dbReference>
<protein>
    <submittedName>
        <fullName evidence="6">TetR/AcrR family transcriptional regulator</fullName>
    </submittedName>
</protein>
<dbReference type="RefSeq" id="WP_207979984.1">
    <property type="nucleotide sequence ID" value="NZ_CAMKUJ010000007.1"/>
</dbReference>
<evidence type="ECO:0000256" key="1">
    <source>
        <dbReference type="ARBA" id="ARBA00023015"/>
    </source>
</evidence>
<dbReference type="Pfam" id="PF00440">
    <property type="entry name" value="TetR_N"/>
    <property type="match status" value="1"/>
</dbReference>
<dbReference type="Pfam" id="PF17940">
    <property type="entry name" value="TetR_C_31"/>
    <property type="match status" value="1"/>
</dbReference>
<dbReference type="PROSITE" id="PS50977">
    <property type="entry name" value="HTH_TETR_2"/>
    <property type="match status" value="1"/>
</dbReference>
<reference evidence="6 7" key="1">
    <citation type="submission" date="2021-01" db="EMBL/GenBank/DDBJ databases">
        <title>Chromosome sequence of Serratia proteamaculans strain 94 rif-r, isolated from spoiled beef.</title>
        <authorList>
            <person name="Zaytseva Y.V."/>
            <person name="Iablokov S.N."/>
            <person name="Klyukina A."/>
        </authorList>
    </citation>
    <scope>NUCLEOTIDE SEQUENCE [LARGE SCALE GENOMIC DNA]</scope>
    <source>
        <strain evidence="6 7">94 rif-r</strain>
    </source>
</reference>
<dbReference type="InterPro" id="IPR041583">
    <property type="entry name" value="TetR_C_31"/>
</dbReference>
<keyword evidence="3" id="KW-0804">Transcription</keyword>
<sequence length="196" mass="22047">MVVAKKPSDTAIARRRKEQVLEAAAECFRREGFHRSSMAKISAAAGMSSGHIYHYFASKEGIVEAIVERERSELELLIEKSKESMQHADVVTAVVDITSQSVTRYLDRENAVLNMEILAEVARNPSIADLVERHDQEVFQEFYALLGNNSPETVSRCEIVSALLEGLSVRAVRNPHLNDTLDREMVRNIIRHIITS</sequence>
<dbReference type="SUPFAM" id="SSF48498">
    <property type="entry name" value="Tetracyclin repressor-like, C-terminal domain"/>
    <property type="match status" value="1"/>
</dbReference>
<name>A0A7U0NA43_SERPR</name>
<dbReference type="InterPro" id="IPR036271">
    <property type="entry name" value="Tet_transcr_reg_TetR-rel_C_sf"/>
</dbReference>
<feature type="DNA-binding region" description="H-T-H motif" evidence="4">
    <location>
        <begin position="37"/>
        <end position="56"/>
    </location>
</feature>
<dbReference type="Proteomes" id="UP000596176">
    <property type="component" value="Chromosome"/>
</dbReference>
<keyword evidence="1" id="KW-0805">Transcription regulation</keyword>
<feature type="domain" description="HTH tetR-type" evidence="5">
    <location>
        <begin position="14"/>
        <end position="74"/>
    </location>
</feature>
<organism evidence="6 7">
    <name type="scientific">Serratia proteamaculans</name>
    <dbReference type="NCBI Taxonomy" id="28151"/>
    <lineage>
        <taxon>Bacteria</taxon>
        <taxon>Pseudomonadati</taxon>
        <taxon>Pseudomonadota</taxon>
        <taxon>Gammaproteobacteria</taxon>
        <taxon>Enterobacterales</taxon>
        <taxon>Yersiniaceae</taxon>
        <taxon>Serratia</taxon>
    </lineage>
</organism>
<dbReference type="PANTHER" id="PTHR30055">
    <property type="entry name" value="HTH-TYPE TRANSCRIPTIONAL REGULATOR RUTR"/>
    <property type="match status" value="1"/>
</dbReference>
<keyword evidence="2 4" id="KW-0238">DNA-binding</keyword>
<evidence type="ECO:0000313" key="6">
    <source>
        <dbReference type="EMBL" id="QQX55327.1"/>
    </source>
</evidence>
<evidence type="ECO:0000256" key="4">
    <source>
        <dbReference type="PROSITE-ProRule" id="PRU00335"/>
    </source>
</evidence>
<dbReference type="Gene3D" id="1.10.357.10">
    <property type="entry name" value="Tetracycline Repressor, domain 2"/>
    <property type="match status" value="1"/>
</dbReference>
<evidence type="ECO:0000256" key="3">
    <source>
        <dbReference type="ARBA" id="ARBA00023163"/>
    </source>
</evidence>
<dbReference type="InterPro" id="IPR050109">
    <property type="entry name" value="HTH-type_TetR-like_transc_reg"/>
</dbReference>
<evidence type="ECO:0000259" key="5">
    <source>
        <dbReference type="PROSITE" id="PS50977"/>
    </source>
</evidence>
<dbReference type="GO" id="GO:0000976">
    <property type="term" value="F:transcription cis-regulatory region binding"/>
    <property type="evidence" value="ECO:0007669"/>
    <property type="project" value="TreeGrafter"/>
</dbReference>
<dbReference type="PANTHER" id="PTHR30055:SF234">
    <property type="entry name" value="HTH-TYPE TRANSCRIPTIONAL REGULATOR BETI"/>
    <property type="match status" value="1"/>
</dbReference>
<dbReference type="SUPFAM" id="SSF46689">
    <property type="entry name" value="Homeodomain-like"/>
    <property type="match status" value="1"/>
</dbReference>
<accession>A0A7U0NA43</accession>
<proteinExistence type="predicted"/>
<evidence type="ECO:0000256" key="2">
    <source>
        <dbReference type="ARBA" id="ARBA00023125"/>
    </source>
</evidence>
<dbReference type="AlphaFoldDB" id="A0A7U0NA43"/>
<dbReference type="InterPro" id="IPR001647">
    <property type="entry name" value="HTH_TetR"/>
</dbReference>
<dbReference type="InterPro" id="IPR009057">
    <property type="entry name" value="Homeodomain-like_sf"/>
</dbReference>
<dbReference type="PRINTS" id="PR00455">
    <property type="entry name" value="HTHTETR"/>
</dbReference>
<evidence type="ECO:0000313" key="7">
    <source>
        <dbReference type="Proteomes" id="UP000596176"/>
    </source>
</evidence>